<dbReference type="RefSeq" id="WP_231935631.1">
    <property type="nucleotide sequence ID" value="NZ_BAAAGO010000021.1"/>
</dbReference>
<name>A0A2N9JIY3_9ACTN</name>
<evidence type="ECO:0000256" key="2">
    <source>
        <dbReference type="ARBA" id="ARBA00004777"/>
    </source>
</evidence>
<keyword evidence="6 8" id="KW-0560">Oxidoreductase</keyword>
<organism evidence="9 10">
    <name type="scientific">Micropruina glycogenica</name>
    <dbReference type="NCBI Taxonomy" id="75385"/>
    <lineage>
        <taxon>Bacteria</taxon>
        <taxon>Bacillati</taxon>
        <taxon>Actinomycetota</taxon>
        <taxon>Actinomycetes</taxon>
        <taxon>Propionibacteriales</taxon>
        <taxon>Nocardioidaceae</taxon>
        <taxon>Micropruina</taxon>
    </lineage>
</organism>
<evidence type="ECO:0000256" key="7">
    <source>
        <dbReference type="ARBA" id="ARBA00048628"/>
    </source>
</evidence>
<evidence type="ECO:0000256" key="1">
    <source>
        <dbReference type="ARBA" id="ARBA00001974"/>
    </source>
</evidence>
<evidence type="ECO:0000256" key="8">
    <source>
        <dbReference type="RuleBase" id="RU003862"/>
    </source>
</evidence>
<dbReference type="GO" id="GO:0005829">
    <property type="term" value="C:cytosol"/>
    <property type="evidence" value="ECO:0007669"/>
    <property type="project" value="TreeGrafter"/>
</dbReference>
<comment type="similarity">
    <text evidence="3 8">Belongs to the methylenetetrahydrofolate reductase family.</text>
</comment>
<comment type="cofactor">
    <cofactor evidence="1 8">
        <name>FAD</name>
        <dbReference type="ChEBI" id="CHEBI:57692"/>
    </cofactor>
</comment>
<dbReference type="InterPro" id="IPR003171">
    <property type="entry name" value="Mehydrof_redctse-like"/>
</dbReference>
<protein>
    <recommendedName>
        <fullName evidence="8">Methylenetetrahydrofolate reductase</fullName>
    </recommendedName>
</protein>
<accession>A0A2N9JIY3</accession>
<dbReference type="AlphaFoldDB" id="A0A2N9JIY3"/>
<dbReference type="Proteomes" id="UP000238164">
    <property type="component" value="Chromosome 1"/>
</dbReference>
<dbReference type="GO" id="GO:0071949">
    <property type="term" value="F:FAD binding"/>
    <property type="evidence" value="ECO:0007669"/>
    <property type="project" value="TreeGrafter"/>
</dbReference>
<evidence type="ECO:0000256" key="6">
    <source>
        <dbReference type="ARBA" id="ARBA00023002"/>
    </source>
</evidence>
<keyword evidence="5 8" id="KW-0274">FAD</keyword>
<evidence type="ECO:0000313" key="9">
    <source>
        <dbReference type="EMBL" id="SPD87417.1"/>
    </source>
</evidence>
<dbReference type="PANTHER" id="PTHR45754:SF3">
    <property type="entry name" value="METHYLENETETRAHYDROFOLATE REDUCTASE (NADPH)"/>
    <property type="match status" value="1"/>
</dbReference>
<comment type="catalytic activity">
    <reaction evidence="7">
        <text>(6S)-5-methyl-5,6,7,8-tetrahydrofolate + NAD(+) = (6R)-5,10-methylene-5,6,7,8-tetrahydrofolate + NADH + H(+)</text>
        <dbReference type="Rhea" id="RHEA:19821"/>
        <dbReference type="ChEBI" id="CHEBI:15378"/>
        <dbReference type="ChEBI" id="CHEBI:15636"/>
        <dbReference type="ChEBI" id="CHEBI:18608"/>
        <dbReference type="ChEBI" id="CHEBI:57540"/>
        <dbReference type="ChEBI" id="CHEBI:57945"/>
        <dbReference type="EC" id="1.5.1.54"/>
    </reaction>
    <physiologicalReaction direction="right-to-left" evidence="7">
        <dbReference type="Rhea" id="RHEA:19823"/>
    </physiologicalReaction>
</comment>
<evidence type="ECO:0000256" key="3">
    <source>
        <dbReference type="ARBA" id="ARBA00006743"/>
    </source>
</evidence>
<dbReference type="GO" id="GO:0035999">
    <property type="term" value="P:tetrahydrofolate interconversion"/>
    <property type="evidence" value="ECO:0007669"/>
    <property type="project" value="UniProtKB-UniPathway"/>
</dbReference>
<reference evidence="9 10" key="1">
    <citation type="submission" date="2018-02" db="EMBL/GenBank/DDBJ databases">
        <authorList>
            <person name="Cohen D.B."/>
            <person name="Kent A.D."/>
        </authorList>
    </citation>
    <scope>NUCLEOTIDE SEQUENCE [LARGE SCALE GENOMIC DNA]</scope>
    <source>
        <strain evidence="9">1</strain>
    </source>
</reference>
<evidence type="ECO:0000256" key="4">
    <source>
        <dbReference type="ARBA" id="ARBA00022630"/>
    </source>
</evidence>
<evidence type="ECO:0000313" key="10">
    <source>
        <dbReference type="Proteomes" id="UP000238164"/>
    </source>
</evidence>
<sequence>MSVNPEGAEREYLPSIAELLADTSRPTFSFEFFPPADAAAGDVLAQTILDLDATGPDWLSVTYGASGATRDRTIAATRFIKARTEAQTMGHLTCASQSTDELLATLAAYADADVRHVLAIRGDMPGGPTVPWQRHPDGLANATELVRLIADNFGFGIGVAAFPDPHPQQRDADLDARLLLAKQEAGASFAITQLFFDADAYLRLVERTRAVGCTLPIVAGIQPVTNIGQIERFATLSGASMPEAMVQRLHAVAHDPAEVRRVGVELATELSVKVLQGGAPGLQFFTLNRSRATSAILANLRALGLDRRSPAAASDE</sequence>
<dbReference type="EMBL" id="LT985188">
    <property type="protein sequence ID" value="SPD87417.1"/>
    <property type="molecule type" value="Genomic_DNA"/>
</dbReference>
<dbReference type="KEGG" id="mgg:MPLG2_2387"/>
<dbReference type="GO" id="GO:0009086">
    <property type="term" value="P:methionine biosynthetic process"/>
    <property type="evidence" value="ECO:0007669"/>
    <property type="project" value="TreeGrafter"/>
</dbReference>
<keyword evidence="10" id="KW-1185">Reference proteome</keyword>
<keyword evidence="4 8" id="KW-0285">Flavoprotein</keyword>
<dbReference type="CDD" id="cd00537">
    <property type="entry name" value="MTHFR"/>
    <property type="match status" value="1"/>
</dbReference>
<dbReference type="InterPro" id="IPR029041">
    <property type="entry name" value="FAD-linked_oxidoreductase-like"/>
</dbReference>
<evidence type="ECO:0000256" key="5">
    <source>
        <dbReference type="ARBA" id="ARBA00022827"/>
    </source>
</evidence>
<gene>
    <name evidence="9" type="primary">metF</name>
    <name evidence="9" type="ORF">MPLG2_2387</name>
</gene>
<proteinExistence type="inferred from homology"/>
<comment type="pathway">
    <text evidence="2 8">One-carbon metabolism; tetrahydrofolate interconversion.</text>
</comment>
<dbReference type="Gene3D" id="3.20.20.220">
    <property type="match status" value="1"/>
</dbReference>
<dbReference type="UniPathway" id="UPA00193"/>
<dbReference type="PANTHER" id="PTHR45754">
    <property type="entry name" value="METHYLENETETRAHYDROFOLATE REDUCTASE"/>
    <property type="match status" value="1"/>
</dbReference>
<dbReference type="SUPFAM" id="SSF51730">
    <property type="entry name" value="FAD-linked oxidoreductase"/>
    <property type="match status" value="1"/>
</dbReference>
<dbReference type="Pfam" id="PF02219">
    <property type="entry name" value="MTHFR"/>
    <property type="match status" value="1"/>
</dbReference>
<dbReference type="GO" id="GO:0106312">
    <property type="term" value="F:methylenetetrahydrofolate reductase (NADH) activity"/>
    <property type="evidence" value="ECO:0007669"/>
    <property type="project" value="UniProtKB-EC"/>
</dbReference>